<evidence type="ECO:0000256" key="2">
    <source>
        <dbReference type="ARBA" id="ARBA00004123"/>
    </source>
</evidence>
<dbReference type="CDD" id="cd09232">
    <property type="entry name" value="Snurportin-1_C"/>
    <property type="match status" value="1"/>
</dbReference>
<evidence type="ECO:0000256" key="10">
    <source>
        <dbReference type="SAM" id="MobiDB-lite"/>
    </source>
</evidence>
<evidence type="ECO:0000256" key="3">
    <source>
        <dbReference type="ARBA" id="ARBA00004496"/>
    </source>
</evidence>
<feature type="compositionally biased region" description="Basic and acidic residues" evidence="10">
    <location>
        <begin position="370"/>
        <end position="379"/>
    </location>
</feature>
<keyword evidence="8" id="KW-0694">RNA-binding</keyword>
<keyword evidence="9" id="KW-0539">Nucleus</keyword>
<evidence type="ECO:0000256" key="6">
    <source>
        <dbReference type="ARBA" id="ARBA00022448"/>
    </source>
</evidence>
<comment type="subcellular location">
    <subcellularLocation>
        <location evidence="3">Cytoplasm</location>
    </subcellularLocation>
    <subcellularLocation>
        <location evidence="2">Nucleus</location>
    </subcellularLocation>
</comment>
<protein>
    <recommendedName>
        <fullName evidence="5">Snurportin-1</fullName>
    </recommendedName>
</protein>
<comment type="function">
    <text evidence="1">Functions as an U snRNP-specific nuclear import adapter. Involved in the trimethylguanosine (m3G)-cap-dependent nuclear import of U snRNPs. Binds specifically to the terminal m3G-cap U snRNAs.</text>
</comment>
<proteinExistence type="inferred from homology"/>
<organism evidence="12 13">
    <name type="scientific">Leptosia nina</name>
    <dbReference type="NCBI Taxonomy" id="320188"/>
    <lineage>
        <taxon>Eukaryota</taxon>
        <taxon>Metazoa</taxon>
        <taxon>Ecdysozoa</taxon>
        <taxon>Arthropoda</taxon>
        <taxon>Hexapoda</taxon>
        <taxon>Insecta</taxon>
        <taxon>Pterygota</taxon>
        <taxon>Neoptera</taxon>
        <taxon>Endopterygota</taxon>
        <taxon>Lepidoptera</taxon>
        <taxon>Glossata</taxon>
        <taxon>Ditrysia</taxon>
        <taxon>Papilionoidea</taxon>
        <taxon>Pieridae</taxon>
        <taxon>Pierinae</taxon>
        <taxon>Leptosia</taxon>
    </lineage>
</organism>
<evidence type="ECO:0000256" key="5">
    <source>
        <dbReference type="ARBA" id="ARBA00016034"/>
    </source>
</evidence>
<dbReference type="Gene3D" id="3.30.470.30">
    <property type="entry name" value="DNA ligase/mRNA capping enzyme"/>
    <property type="match status" value="1"/>
</dbReference>
<evidence type="ECO:0000313" key="12">
    <source>
        <dbReference type="EMBL" id="CAK1544643.1"/>
    </source>
</evidence>
<dbReference type="Pfam" id="PF21974">
    <property type="entry name" value="SPN1_m3Gcap_bd"/>
    <property type="match status" value="1"/>
</dbReference>
<evidence type="ECO:0000259" key="11">
    <source>
        <dbReference type="Pfam" id="PF21974"/>
    </source>
</evidence>
<dbReference type="AlphaFoldDB" id="A0AAV1J867"/>
<dbReference type="InterPro" id="IPR047857">
    <property type="entry name" value="Snurportin1_C"/>
</dbReference>
<evidence type="ECO:0000256" key="9">
    <source>
        <dbReference type="ARBA" id="ARBA00023242"/>
    </source>
</evidence>
<dbReference type="InterPro" id="IPR017336">
    <property type="entry name" value="Snurportin-1"/>
</dbReference>
<keyword evidence="7" id="KW-0963">Cytoplasm</keyword>
<reference evidence="12 13" key="1">
    <citation type="submission" date="2023-11" db="EMBL/GenBank/DDBJ databases">
        <authorList>
            <person name="Okamura Y."/>
        </authorList>
    </citation>
    <scope>NUCLEOTIDE SEQUENCE [LARGE SCALE GENOMIC DNA]</scope>
</reference>
<dbReference type="PANTHER" id="PTHR13403:SF6">
    <property type="entry name" value="SNURPORTIN-1"/>
    <property type="match status" value="1"/>
</dbReference>
<keyword evidence="13" id="KW-1185">Reference proteome</keyword>
<comment type="similarity">
    <text evidence="4">Belongs to the snurportin family.</text>
</comment>
<evidence type="ECO:0000313" key="13">
    <source>
        <dbReference type="Proteomes" id="UP001497472"/>
    </source>
</evidence>
<name>A0AAV1J867_9NEOP</name>
<evidence type="ECO:0000256" key="8">
    <source>
        <dbReference type="ARBA" id="ARBA00022884"/>
    </source>
</evidence>
<dbReference type="GO" id="GO:0005634">
    <property type="term" value="C:nucleus"/>
    <property type="evidence" value="ECO:0007669"/>
    <property type="project" value="UniProtKB-SubCell"/>
</dbReference>
<comment type="caution">
    <text evidence="12">The sequence shown here is derived from an EMBL/GenBank/DDBJ whole genome shotgun (WGS) entry which is preliminary data.</text>
</comment>
<dbReference type="GO" id="GO:0061015">
    <property type="term" value="P:snRNA import into nucleus"/>
    <property type="evidence" value="ECO:0007669"/>
    <property type="project" value="InterPro"/>
</dbReference>
<gene>
    <name evidence="12" type="ORF">LNINA_LOCUS4367</name>
</gene>
<sequence>MVRTGGHYPYFKMEKDLEYIKRAIEKLEAPGDDDKDTSFRELYKNWGKYGSQEERRKELLQSQKGKRSCKIDSFRGILELIQNHEEDNLFKPYDKVSYRPNIYVPGFNKPSRAYSNVLMLSEWLVQKPNDFETNWYISPCPKGVRVLVIAYQGITKCYTKFGKFKFECKTGLPGGSPETSGKHESCVLDCFYDSLGQQMYVLDLLAWKTQPMTDGEMEFRQFWLKSYLDNVEAIKTVSKYNKIVFKLLPMIPCSRNSLNTFLSKYPPCEDPEFPCLDGFLFYHKQAHYVSGQTPLVGWLFPYMITEILGSDIPVNPEYFKNRPNDYTNQAEFIQKFEVQQMKKKDRRGRRNTSMEFENCKSEVKEGKISAHVVSKKEATEAMESESNPEPDGNTAEQLDDMAEKYMT</sequence>
<evidence type="ECO:0000256" key="1">
    <source>
        <dbReference type="ARBA" id="ARBA00003975"/>
    </source>
</evidence>
<dbReference type="SUPFAM" id="SSF56091">
    <property type="entry name" value="DNA ligase/mRNA capping enzyme, catalytic domain"/>
    <property type="match status" value="1"/>
</dbReference>
<evidence type="ECO:0000256" key="7">
    <source>
        <dbReference type="ARBA" id="ARBA00022490"/>
    </source>
</evidence>
<feature type="domain" description="Snurportin-1 m3G cap-binding" evidence="11">
    <location>
        <begin position="118"/>
        <end position="301"/>
    </location>
</feature>
<dbReference type="PANTHER" id="PTHR13403">
    <property type="entry name" value="SNURPORTIN1 RNUT1 PROTEIN RNA, U TRANSPORTER 1"/>
    <property type="match status" value="1"/>
</dbReference>
<dbReference type="Proteomes" id="UP001497472">
    <property type="component" value="Unassembled WGS sequence"/>
</dbReference>
<feature type="region of interest" description="Disordered" evidence="10">
    <location>
        <begin position="370"/>
        <end position="407"/>
    </location>
</feature>
<evidence type="ECO:0000256" key="4">
    <source>
        <dbReference type="ARBA" id="ARBA00007540"/>
    </source>
</evidence>
<accession>A0AAV1J867</accession>
<dbReference type="EMBL" id="CAVLEF010000005">
    <property type="protein sequence ID" value="CAK1544643.1"/>
    <property type="molecule type" value="Genomic_DNA"/>
</dbReference>
<keyword evidence="6" id="KW-0813">Transport</keyword>
<dbReference type="GO" id="GO:0005737">
    <property type="term" value="C:cytoplasm"/>
    <property type="evidence" value="ECO:0007669"/>
    <property type="project" value="UniProtKB-SubCell"/>
</dbReference>
<dbReference type="GO" id="GO:0003723">
    <property type="term" value="F:RNA binding"/>
    <property type="evidence" value="ECO:0007669"/>
    <property type="project" value="UniProtKB-KW"/>
</dbReference>